<dbReference type="GO" id="GO:0010185">
    <property type="term" value="P:regulation of cellular defense response"/>
    <property type="evidence" value="ECO:0007669"/>
    <property type="project" value="UniProtKB-ARBA"/>
</dbReference>
<dbReference type="GO" id="GO:0042806">
    <property type="term" value="F:fucose binding"/>
    <property type="evidence" value="ECO:0007669"/>
    <property type="project" value="UniProtKB-ARBA"/>
</dbReference>
<dbReference type="SUPFAM" id="SSF49785">
    <property type="entry name" value="Galactose-binding domain-like"/>
    <property type="match status" value="1"/>
</dbReference>
<dbReference type="GO" id="GO:0046872">
    <property type="term" value="F:metal ion binding"/>
    <property type="evidence" value="ECO:0007669"/>
    <property type="project" value="UniProtKB-KW"/>
</dbReference>
<evidence type="ECO:0000313" key="11">
    <source>
        <dbReference type="EMBL" id="KAG9260104.1"/>
    </source>
</evidence>
<evidence type="ECO:0000256" key="7">
    <source>
        <dbReference type="ARBA" id="ARBA00022734"/>
    </source>
</evidence>
<comment type="subcellular location">
    <subcellularLocation>
        <location evidence="2">Secreted</location>
    </subcellularLocation>
</comment>
<protein>
    <submittedName>
        <fullName evidence="11">Fucolectin-like</fullName>
    </submittedName>
</protein>
<evidence type="ECO:0000256" key="9">
    <source>
        <dbReference type="ARBA" id="ARBA00023157"/>
    </source>
</evidence>
<comment type="caution">
    <text evidence="11">The sequence shown here is derived from an EMBL/GenBank/DDBJ whole genome shotgun (WGS) entry which is preliminary data.</text>
</comment>
<reference evidence="11 12" key="1">
    <citation type="submission" date="2021-07" db="EMBL/GenBank/DDBJ databases">
        <authorList>
            <person name="Imarazene B."/>
            <person name="Zahm M."/>
            <person name="Klopp C."/>
            <person name="Cabau C."/>
            <person name="Beille S."/>
            <person name="Jouanno E."/>
            <person name="Castinel A."/>
            <person name="Lluch J."/>
            <person name="Gil L."/>
            <person name="Kuchtly C."/>
            <person name="Lopez Roques C."/>
            <person name="Donnadieu C."/>
            <person name="Parrinello H."/>
            <person name="Journot L."/>
            <person name="Du K."/>
            <person name="Schartl M."/>
            <person name="Retaux S."/>
            <person name="Guiguen Y."/>
        </authorList>
    </citation>
    <scope>NUCLEOTIDE SEQUENCE [LARGE SCALE GENOMIC DNA]</scope>
    <source>
        <strain evidence="11">Pach_M1</strain>
        <tissue evidence="11">Testis</tissue>
    </source>
</reference>
<evidence type="ECO:0000256" key="1">
    <source>
        <dbReference type="ARBA" id="ARBA00002219"/>
    </source>
</evidence>
<dbReference type="PANTHER" id="PTHR45713:SF8">
    <property type="entry name" value="SI:CH211-215K15.4"/>
    <property type="match status" value="1"/>
</dbReference>
<name>A0A8T2KLE0_ASTMX</name>
<comment type="subunit">
    <text evidence="4">Homotrimer.</text>
</comment>
<keyword evidence="8" id="KW-0106">Calcium</keyword>
<feature type="domain" description="Fucolectin tachylectin-4 pentraxin-1" evidence="10">
    <location>
        <begin position="71"/>
        <end position="213"/>
    </location>
</feature>
<dbReference type="InterPro" id="IPR051941">
    <property type="entry name" value="BG_Antigen-Binding_Lectin"/>
</dbReference>
<evidence type="ECO:0000256" key="2">
    <source>
        <dbReference type="ARBA" id="ARBA00004613"/>
    </source>
</evidence>
<dbReference type="GO" id="GO:0001868">
    <property type="term" value="P:regulation of complement activation, lectin pathway"/>
    <property type="evidence" value="ECO:0007669"/>
    <property type="project" value="UniProtKB-ARBA"/>
</dbReference>
<dbReference type="GO" id="GO:0005576">
    <property type="term" value="C:extracellular region"/>
    <property type="evidence" value="ECO:0007669"/>
    <property type="project" value="UniProtKB-SubCell"/>
</dbReference>
<keyword evidence="5" id="KW-0964">Secreted</keyword>
<evidence type="ECO:0000256" key="8">
    <source>
        <dbReference type="ARBA" id="ARBA00022837"/>
    </source>
</evidence>
<organism evidence="11 12">
    <name type="scientific">Astyanax mexicanus</name>
    <name type="common">Blind cave fish</name>
    <name type="synonym">Astyanax fasciatus mexicanus</name>
    <dbReference type="NCBI Taxonomy" id="7994"/>
    <lineage>
        <taxon>Eukaryota</taxon>
        <taxon>Metazoa</taxon>
        <taxon>Chordata</taxon>
        <taxon>Craniata</taxon>
        <taxon>Vertebrata</taxon>
        <taxon>Euteleostomi</taxon>
        <taxon>Actinopterygii</taxon>
        <taxon>Neopterygii</taxon>
        <taxon>Teleostei</taxon>
        <taxon>Ostariophysi</taxon>
        <taxon>Characiformes</taxon>
        <taxon>Characoidei</taxon>
        <taxon>Acestrorhamphidae</taxon>
        <taxon>Acestrorhamphinae</taxon>
        <taxon>Astyanax</taxon>
    </lineage>
</organism>
<comment type="function">
    <text evidence="1">Acts as a defensive agent. Recognizes blood group fucosylated oligosaccharides including A, B, H and Lewis B-type antigens. Does not recognize Lewis A antigen and has low affinity for monovalent haptens.</text>
</comment>
<sequence length="281" mass="31088">MNSGLSQVYGMVSLRIVLLVLTPAQSFNKRFYLTQKISEELKMTLSFECLLLLSGLLCFFSTVSPDVINKQEDLALRGNATQSSSSDFPQFHAALANDGITNTNIYALSCSTTDRENQPWWRVDLLDVFNIGKVIVTNRGDCCPERLNGTEIRIGNSLQNNGNNNPRCAVINSTVPAISYNFTCNMTGRYVNLVIPADGAILTLCEVEVYKAPELIKKGNLRMKMYSSENLGDSTVTDKVLQQIKSAALRAASPTELHWTHNPELLRTKDVGDRNQPCGNS</sequence>
<keyword evidence="7" id="KW-0430">Lectin</keyword>
<evidence type="ECO:0000313" key="12">
    <source>
        <dbReference type="Proteomes" id="UP000752171"/>
    </source>
</evidence>
<keyword evidence="6" id="KW-0479">Metal-binding</keyword>
<dbReference type="AlphaFoldDB" id="A0A8T2KLE0"/>
<evidence type="ECO:0000256" key="4">
    <source>
        <dbReference type="ARBA" id="ARBA00011233"/>
    </source>
</evidence>
<gene>
    <name evidence="11" type="ORF">AMEX_G27774</name>
</gene>
<dbReference type="InterPro" id="IPR008979">
    <property type="entry name" value="Galactose-bd-like_sf"/>
</dbReference>
<accession>A0A8T2KLE0</accession>
<comment type="similarity">
    <text evidence="3">Belongs to the fucolectin family.</text>
</comment>
<dbReference type="EMBL" id="JAICCE010000025">
    <property type="protein sequence ID" value="KAG9260104.1"/>
    <property type="molecule type" value="Genomic_DNA"/>
</dbReference>
<evidence type="ECO:0000259" key="10">
    <source>
        <dbReference type="SMART" id="SM00607"/>
    </source>
</evidence>
<dbReference type="SMART" id="SM00607">
    <property type="entry name" value="FTP"/>
    <property type="match status" value="1"/>
</dbReference>
<dbReference type="Pfam" id="PF22633">
    <property type="entry name" value="F5_F8_type_C_2"/>
    <property type="match status" value="1"/>
</dbReference>
<dbReference type="PANTHER" id="PTHR45713">
    <property type="entry name" value="FTP DOMAIN-CONTAINING PROTEIN"/>
    <property type="match status" value="1"/>
</dbReference>
<dbReference type="Proteomes" id="UP000752171">
    <property type="component" value="Unassembled WGS sequence"/>
</dbReference>
<dbReference type="InterPro" id="IPR006585">
    <property type="entry name" value="FTP1"/>
</dbReference>
<evidence type="ECO:0000256" key="6">
    <source>
        <dbReference type="ARBA" id="ARBA00022723"/>
    </source>
</evidence>
<proteinExistence type="inferred from homology"/>
<evidence type="ECO:0000256" key="3">
    <source>
        <dbReference type="ARBA" id="ARBA00010147"/>
    </source>
</evidence>
<keyword evidence="9" id="KW-1015">Disulfide bond</keyword>
<evidence type="ECO:0000256" key="5">
    <source>
        <dbReference type="ARBA" id="ARBA00022525"/>
    </source>
</evidence>
<dbReference type="Gene3D" id="2.60.120.260">
    <property type="entry name" value="Galactose-binding domain-like"/>
    <property type="match status" value="1"/>
</dbReference>